<dbReference type="PROSITE" id="PS50835">
    <property type="entry name" value="IG_LIKE"/>
    <property type="match status" value="1"/>
</dbReference>
<dbReference type="SMART" id="SM00406">
    <property type="entry name" value="IGv"/>
    <property type="match status" value="1"/>
</dbReference>
<dbReference type="InterPro" id="IPR050150">
    <property type="entry name" value="IgV_Light_Chain"/>
</dbReference>
<dbReference type="OrthoDB" id="9902371at2759"/>
<dbReference type="GeneTree" id="ENSGT00940000154179"/>
<dbReference type="InterPro" id="IPR013783">
    <property type="entry name" value="Ig-like_fold"/>
</dbReference>
<proteinExistence type="predicted"/>
<evidence type="ECO:0000313" key="2">
    <source>
        <dbReference type="Ensembl" id="ENSNNAP00000007010.1"/>
    </source>
</evidence>
<dbReference type="InterPro" id="IPR003599">
    <property type="entry name" value="Ig_sub"/>
</dbReference>
<dbReference type="InterPro" id="IPR013106">
    <property type="entry name" value="Ig_V-set"/>
</dbReference>
<feature type="domain" description="Ig-like" evidence="1">
    <location>
        <begin position="1"/>
        <end position="88"/>
    </location>
</feature>
<sequence>FLEMSSWTQPPSSSVSLGGTITISCITQSSYSIGWYQQKGGQGPRFVHCDGCSRGEGIPNRFTATRSGSTGSLVITNVEPEDEGDYYCGSWNSAGNQIHSGEFLWGSVTKTFILPLETETTCNIP</sequence>
<reference evidence="2" key="2">
    <citation type="submission" date="2025-09" db="UniProtKB">
        <authorList>
            <consortium name="Ensembl"/>
        </authorList>
    </citation>
    <scope>IDENTIFICATION</scope>
</reference>
<dbReference type="SUPFAM" id="SSF48726">
    <property type="entry name" value="Immunoglobulin"/>
    <property type="match status" value="1"/>
</dbReference>
<dbReference type="Pfam" id="PF07686">
    <property type="entry name" value="V-set"/>
    <property type="match status" value="1"/>
</dbReference>
<accession>A0A8C6VPQ5</accession>
<evidence type="ECO:0000313" key="3">
    <source>
        <dbReference type="Proteomes" id="UP000694559"/>
    </source>
</evidence>
<organism evidence="2 3">
    <name type="scientific">Naja naja</name>
    <name type="common">Indian cobra</name>
    <dbReference type="NCBI Taxonomy" id="35670"/>
    <lineage>
        <taxon>Eukaryota</taxon>
        <taxon>Metazoa</taxon>
        <taxon>Chordata</taxon>
        <taxon>Craniata</taxon>
        <taxon>Vertebrata</taxon>
        <taxon>Euteleostomi</taxon>
        <taxon>Lepidosauria</taxon>
        <taxon>Squamata</taxon>
        <taxon>Bifurcata</taxon>
        <taxon>Unidentata</taxon>
        <taxon>Episquamata</taxon>
        <taxon>Toxicofera</taxon>
        <taxon>Serpentes</taxon>
        <taxon>Colubroidea</taxon>
        <taxon>Elapidae</taxon>
        <taxon>Elapinae</taxon>
        <taxon>Naja</taxon>
    </lineage>
</organism>
<dbReference type="Ensembl" id="ENSNNAT00000007355.1">
    <property type="protein sequence ID" value="ENSNNAP00000007010.1"/>
    <property type="gene ID" value="ENSNNAG00000004754.1"/>
</dbReference>
<dbReference type="PANTHER" id="PTHR23267">
    <property type="entry name" value="IMMUNOGLOBULIN LIGHT CHAIN"/>
    <property type="match status" value="1"/>
</dbReference>
<dbReference type="AlphaFoldDB" id="A0A8C6VPQ5"/>
<dbReference type="InterPro" id="IPR007110">
    <property type="entry name" value="Ig-like_dom"/>
</dbReference>
<dbReference type="InterPro" id="IPR036179">
    <property type="entry name" value="Ig-like_dom_sf"/>
</dbReference>
<dbReference type="OMA" id="STNWISW"/>
<name>A0A8C6VPQ5_NAJNA</name>
<dbReference type="SMART" id="SM00409">
    <property type="entry name" value="IG"/>
    <property type="match status" value="1"/>
</dbReference>
<keyword evidence="3" id="KW-1185">Reference proteome</keyword>
<evidence type="ECO:0000259" key="1">
    <source>
        <dbReference type="PROSITE" id="PS50835"/>
    </source>
</evidence>
<reference evidence="2" key="1">
    <citation type="submission" date="2025-08" db="UniProtKB">
        <authorList>
            <consortium name="Ensembl"/>
        </authorList>
    </citation>
    <scope>IDENTIFICATION</scope>
</reference>
<dbReference type="Gene3D" id="2.60.40.10">
    <property type="entry name" value="Immunoglobulins"/>
    <property type="match status" value="1"/>
</dbReference>
<protein>
    <recommendedName>
        <fullName evidence="1">Ig-like domain-containing protein</fullName>
    </recommendedName>
</protein>
<dbReference type="Proteomes" id="UP000694559">
    <property type="component" value="Unplaced"/>
</dbReference>